<evidence type="ECO:0000256" key="1">
    <source>
        <dbReference type="SAM" id="Phobius"/>
    </source>
</evidence>
<dbReference type="Proteomes" id="UP001501057">
    <property type="component" value="Unassembled WGS sequence"/>
</dbReference>
<dbReference type="RefSeq" id="WP_344197151.1">
    <property type="nucleotide sequence ID" value="NZ_BAAAME010000002.1"/>
</dbReference>
<organism evidence="2 3">
    <name type="scientific">Aeromicrobium alkaliterrae</name>
    <dbReference type="NCBI Taxonomy" id="302168"/>
    <lineage>
        <taxon>Bacteria</taxon>
        <taxon>Bacillati</taxon>
        <taxon>Actinomycetota</taxon>
        <taxon>Actinomycetes</taxon>
        <taxon>Propionibacteriales</taxon>
        <taxon>Nocardioidaceae</taxon>
        <taxon>Aeromicrobium</taxon>
    </lineage>
</organism>
<proteinExistence type="predicted"/>
<gene>
    <name evidence="2" type="ORF">GCM10009710_03770</name>
</gene>
<name>A0ABN2JGH4_9ACTN</name>
<sequence>MTSETVTDRPPVARYGVWWWVTLTYVTLLLGYSGVILLSRAVMVSVTLDGSVHVWRLVIGLVLACVLLLVSIALVSGSGPRRLWTISALATVTFMAHWLVDTIGINGL</sequence>
<feature type="transmembrane region" description="Helical" evidence="1">
    <location>
        <begin position="54"/>
        <end position="77"/>
    </location>
</feature>
<keyword evidence="1" id="KW-0812">Transmembrane</keyword>
<comment type="caution">
    <text evidence="2">The sequence shown here is derived from an EMBL/GenBank/DDBJ whole genome shotgun (WGS) entry which is preliminary data.</text>
</comment>
<protein>
    <submittedName>
        <fullName evidence="2">Uncharacterized protein</fullName>
    </submittedName>
</protein>
<feature type="transmembrane region" description="Helical" evidence="1">
    <location>
        <begin position="83"/>
        <end position="100"/>
    </location>
</feature>
<evidence type="ECO:0000313" key="2">
    <source>
        <dbReference type="EMBL" id="GAA1726343.1"/>
    </source>
</evidence>
<keyword evidence="1" id="KW-0472">Membrane</keyword>
<keyword evidence="3" id="KW-1185">Reference proteome</keyword>
<keyword evidence="1" id="KW-1133">Transmembrane helix</keyword>
<accession>A0ABN2JGH4</accession>
<feature type="transmembrane region" description="Helical" evidence="1">
    <location>
        <begin position="17"/>
        <end position="42"/>
    </location>
</feature>
<evidence type="ECO:0000313" key="3">
    <source>
        <dbReference type="Proteomes" id="UP001501057"/>
    </source>
</evidence>
<dbReference type="EMBL" id="BAAAME010000002">
    <property type="protein sequence ID" value="GAA1726343.1"/>
    <property type="molecule type" value="Genomic_DNA"/>
</dbReference>
<reference evidence="2 3" key="1">
    <citation type="journal article" date="2019" name="Int. J. Syst. Evol. Microbiol.">
        <title>The Global Catalogue of Microorganisms (GCM) 10K type strain sequencing project: providing services to taxonomists for standard genome sequencing and annotation.</title>
        <authorList>
            <consortium name="The Broad Institute Genomics Platform"/>
            <consortium name="The Broad Institute Genome Sequencing Center for Infectious Disease"/>
            <person name="Wu L."/>
            <person name="Ma J."/>
        </authorList>
    </citation>
    <scope>NUCLEOTIDE SEQUENCE [LARGE SCALE GENOMIC DNA]</scope>
    <source>
        <strain evidence="2 3">JCM 13518</strain>
    </source>
</reference>